<evidence type="ECO:0000256" key="13">
    <source>
        <dbReference type="PIRSR" id="PIRSR016408-3"/>
    </source>
</evidence>
<comment type="similarity">
    <text evidence="3 10">Belongs to the phosphohexose mutase family.</text>
</comment>
<dbReference type="AlphaFoldDB" id="A0A3R7LP21"/>
<dbReference type="PANTHER" id="PTHR45955">
    <property type="entry name" value="PHOSPHOACETYLGLUCOSAMINE MUTASE"/>
    <property type="match status" value="1"/>
</dbReference>
<comment type="caution">
    <text evidence="17">The sequence shown here is derived from an EMBL/GenBank/DDBJ whole genome shotgun (WGS) entry which is preliminary data.</text>
</comment>
<evidence type="ECO:0000256" key="5">
    <source>
        <dbReference type="ARBA" id="ARBA00022723"/>
    </source>
</evidence>
<dbReference type="PIRSF" id="PIRSF016408">
    <property type="entry name" value="PAGM"/>
    <property type="match status" value="1"/>
</dbReference>
<comment type="cofactor">
    <cofactor evidence="10 13">
        <name>Mg(2+)</name>
        <dbReference type="ChEBI" id="CHEBI:18420"/>
    </cofactor>
    <text evidence="10 13">Binds 1 Mg(2+) ion per subunit.</text>
</comment>
<gene>
    <name evidence="17" type="ORF">Tco025E_04714</name>
</gene>
<dbReference type="InterPro" id="IPR016657">
    <property type="entry name" value="PAGM"/>
</dbReference>
<dbReference type="FunFam" id="3.30.310.50:FF:000003">
    <property type="entry name" value="Phosphoacetylglucosamine mutase"/>
    <property type="match status" value="1"/>
</dbReference>
<dbReference type="Pfam" id="PF21404">
    <property type="entry name" value="AMG1_III"/>
    <property type="match status" value="1"/>
</dbReference>
<comment type="catalytic activity">
    <reaction evidence="1 10">
        <text>N-acetyl-alpha-D-glucosamine 1-phosphate = N-acetyl-D-glucosamine 6-phosphate</text>
        <dbReference type="Rhea" id="RHEA:23804"/>
        <dbReference type="ChEBI" id="CHEBI:57513"/>
        <dbReference type="ChEBI" id="CHEBI:57776"/>
        <dbReference type="EC" id="5.4.2.3"/>
    </reaction>
</comment>
<dbReference type="InterPro" id="IPR016055">
    <property type="entry name" value="A-D-PHexomutase_a/b/a-I/II/III"/>
</dbReference>
<evidence type="ECO:0000256" key="12">
    <source>
        <dbReference type="PIRSR" id="PIRSR016408-2"/>
    </source>
</evidence>
<dbReference type="InterPro" id="IPR049022">
    <property type="entry name" value="AMG1_III"/>
</dbReference>
<dbReference type="OrthoDB" id="1928at2759"/>
<evidence type="ECO:0000256" key="7">
    <source>
        <dbReference type="ARBA" id="ARBA00023235"/>
    </source>
</evidence>
<evidence type="ECO:0000256" key="11">
    <source>
        <dbReference type="PIRSR" id="PIRSR016408-1"/>
    </source>
</evidence>
<keyword evidence="18" id="KW-1185">Reference proteome</keyword>
<dbReference type="InterPro" id="IPR005844">
    <property type="entry name" value="A-D-PHexomutase_a/b/a-I"/>
</dbReference>
<dbReference type="EMBL" id="MKKU01000242">
    <property type="protein sequence ID" value="RNF18076.1"/>
    <property type="molecule type" value="Genomic_DNA"/>
</dbReference>
<dbReference type="Proteomes" id="UP000284403">
    <property type="component" value="Unassembled WGS sequence"/>
</dbReference>
<feature type="active site" description="Phosphoserine intermediate" evidence="11">
    <location>
        <position position="80"/>
    </location>
</feature>
<feature type="binding site" description="via phosphate group" evidence="13">
    <location>
        <position position="80"/>
    </location>
    <ligand>
        <name>Mg(2+)</name>
        <dbReference type="ChEBI" id="CHEBI:18420"/>
    </ligand>
</feature>
<dbReference type="GO" id="GO:0004610">
    <property type="term" value="F:phosphoacetylglucosamine mutase activity"/>
    <property type="evidence" value="ECO:0007669"/>
    <property type="project" value="UniProtKB-UniRule"/>
</dbReference>
<dbReference type="GO" id="GO:0005975">
    <property type="term" value="P:carbohydrate metabolic process"/>
    <property type="evidence" value="ECO:0007669"/>
    <property type="project" value="InterPro"/>
</dbReference>
<keyword evidence="5 10" id="KW-0479">Metal-binding</keyword>
<organism evidence="17 18">
    <name type="scientific">Trypanosoma conorhini</name>
    <dbReference type="NCBI Taxonomy" id="83891"/>
    <lineage>
        <taxon>Eukaryota</taxon>
        <taxon>Discoba</taxon>
        <taxon>Euglenozoa</taxon>
        <taxon>Kinetoplastea</taxon>
        <taxon>Metakinetoplastina</taxon>
        <taxon>Trypanosomatida</taxon>
        <taxon>Trypanosomatidae</taxon>
        <taxon>Trypanosoma</taxon>
    </lineage>
</organism>
<dbReference type="SUPFAM" id="SSF53738">
    <property type="entry name" value="Phosphoglucomutase, first 3 domains"/>
    <property type="match status" value="4"/>
</dbReference>
<sequence length="611" mass="65564">MHLHPSFAQAVQECVSRYPLRHDPRTAPLAYGTAGFRTAGVLLPPVAARVTFVAVLRVCWAVGNRAAPAGCSVGCMVTASHNPAADNGLKLIDVDGGMLAVLWEKVCTAAANAATAAELLAVLEEWAVGSNIATPASMEELMVRCPFSVVHLARDTRSSGRDVLAAVHASLQSLHVPCRDHGLIATPQLHYLVLRANRPVTVAEVPNVSDFGPALYRQEVLSSLAALLHALATSTPNTRRRRQKIVLDAANGVGAVAVKALLATAQQVLPQNPLEDFFDVVVLHDDWEHEDALNHMCGADFTQRTRSPSEAMKRWAAAHARQQLQEAAEEREEVHYYSLDGDADRVVAFLHDCSGGDEAWHLLDGDRVAILYAMLLRRCLGTAALQLLDVGVVQTAYANGASSEYLQHCLGLRVYSTATGVKNLHPIAHARDIGVYFEANGHGTVLFNTDAIASKLATPTEPHARALLRHLPLLLSQVCGDGIADAFACEVALLALQMDFAAWYRLYADLPSRQTKITVPNPKVITTTPDERRALTPPGLQEAIDAAVTATASAAQSVARAFVRPSGTEALVRVYAEASSAEQCKRLSEEVESLVRRYCGAPANGAAVQGK</sequence>
<dbReference type="UniPathway" id="UPA00113">
    <property type="reaction ID" value="UER00530"/>
</dbReference>
<evidence type="ECO:0000256" key="4">
    <source>
        <dbReference type="ARBA" id="ARBA00012731"/>
    </source>
</evidence>
<keyword evidence="6 10" id="KW-0460">Magnesium</keyword>
<dbReference type="PANTHER" id="PTHR45955:SF1">
    <property type="entry name" value="PHOSPHOACETYLGLUCOSAMINE MUTASE"/>
    <property type="match status" value="1"/>
</dbReference>
<evidence type="ECO:0000256" key="9">
    <source>
        <dbReference type="ARBA" id="ARBA00032065"/>
    </source>
</evidence>
<proteinExistence type="inferred from homology"/>
<evidence type="ECO:0000256" key="1">
    <source>
        <dbReference type="ARBA" id="ARBA00000558"/>
    </source>
</evidence>
<feature type="domain" description="Phosphoacetylglucosamine mutase AMG1" evidence="16">
    <location>
        <begin position="364"/>
        <end position="495"/>
    </location>
</feature>
<evidence type="ECO:0000259" key="16">
    <source>
        <dbReference type="Pfam" id="PF21404"/>
    </source>
</evidence>
<evidence type="ECO:0000256" key="3">
    <source>
        <dbReference type="ARBA" id="ARBA00010231"/>
    </source>
</evidence>
<evidence type="ECO:0000313" key="17">
    <source>
        <dbReference type="EMBL" id="RNF18076.1"/>
    </source>
</evidence>
<feature type="binding site" evidence="12">
    <location>
        <position position="573"/>
    </location>
    <ligand>
        <name>substrate</name>
    </ligand>
</feature>
<dbReference type="GeneID" id="40318325"/>
<feature type="domain" description="Alpha-D-phosphohexomutase alpha/beta/alpha" evidence="15">
    <location>
        <begin position="70"/>
        <end position="100"/>
    </location>
</feature>
<feature type="binding site" evidence="12">
    <location>
        <begin position="438"/>
        <end position="440"/>
    </location>
    <ligand>
        <name>substrate</name>
    </ligand>
</feature>
<name>A0A3R7LP21_9TRYP</name>
<dbReference type="RefSeq" id="XP_029228366.1">
    <property type="nucleotide sequence ID" value="XM_029371622.1"/>
</dbReference>
<feature type="binding site" evidence="12">
    <location>
        <begin position="564"/>
        <end position="568"/>
    </location>
    <ligand>
        <name>substrate</name>
    </ligand>
</feature>
<evidence type="ECO:0000259" key="14">
    <source>
        <dbReference type="Pfam" id="PF00408"/>
    </source>
</evidence>
<comment type="pathway">
    <text evidence="2 10">Nucleotide-sugar biosynthesis; UDP-N-acetyl-alpha-D-glucosamine biosynthesis; N-acetyl-alpha-D-glucosamine 1-phosphate from alpha-D-glucosamine 6-phosphate (route I): step 2/2.</text>
</comment>
<dbReference type="EC" id="5.4.2.3" evidence="4 10"/>
<dbReference type="Gene3D" id="3.30.310.50">
    <property type="entry name" value="Alpha-D-phosphohexomutase, C-terminal domain"/>
    <property type="match status" value="1"/>
</dbReference>
<feature type="domain" description="Alpha-D-phosphohexomutase C-terminal" evidence="14">
    <location>
        <begin position="559"/>
        <end position="592"/>
    </location>
</feature>
<evidence type="ECO:0000256" key="6">
    <source>
        <dbReference type="ARBA" id="ARBA00022842"/>
    </source>
</evidence>
<evidence type="ECO:0000313" key="18">
    <source>
        <dbReference type="Proteomes" id="UP000284403"/>
    </source>
</evidence>
<feature type="binding site" evidence="13">
    <location>
        <position position="340"/>
    </location>
    <ligand>
        <name>Mg(2+)</name>
        <dbReference type="ChEBI" id="CHEBI:18420"/>
    </ligand>
</feature>
<protein>
    <recommendedName>
        <fullName evidence="4 10">Phosphoacetylglucosamine mutase</fullName>
        <shortName evidence="10">PAGM</shortName>
        <ecNumber evidence="4 10">5.4.2.3</ecNumber>
    </recommendedName>
    <alternativeName>
        <fullName evidence="9 10">Acetylglucosamine phosphomutase</fullName>
    </alternativeName>
    <alternativeName>
        <fullName evidence="8 10">N-acetylglucosamine-phosphate mutase</fullName>
    </alternativeName>
</protein>
<evidence type="ECO:0000256" key="10">
    <source>
        <dbReference type="PIRNR" id="PIRNR016408"/>
    </source>
</evidence>
<feature type="binding site" evidence="13">
    <location>
        <position position="342"/>
    </location>
    <ligand>
        <name>Mg(2+)</name>
        <dbReference type="ChEBI" id="CHEBI:18420"/>
    </ligand>
</feature>
<dbReference type="Pfam" id="PF02878">
    <property type="entry name" value="PGM_PMM_I"/>
    <property type="match status" value="1"/>
</dbReference>
<reference evidence="17 18" key="1">
    <citation type="journal article" date="2018" name="BMC Genomics">
        <title>Genomic comparison of Trypanosoma conorhini and Trypanosoma rangeli to Trypanosoma cruzi strains of high and low virulence.</title>
        <authorList>
            <person name="Bradwell K.R."/>
            <person name="Koparde V.N."/>
            <person name="Matveyev A.V."/>
            <person name="Serrano M.G."/>
            <person name="Alves J.M."/>
            <person name="Parikh H."/>
            <person name="Huang B."/>
            <person name="Lee V."/>
            <person name="Espinosa-Alvarez O."/>
            <person name="Ortiz P.A."/>
            <person name="Costa-Martins A.G."/>
            <person name="Teixeira M.M."/>
            <person name="Buck G.A."/>
        </authorList>
    </citation>
    <scope>NUCLEOTIDE SEQUENCE [LARGE SCALE GENOMIC DNA]</scope>
    <source>
        <strain evidence="17 18">025E</strain>
    </source>
</reference>
<accession>A0A3R7LP21</accession>
<feature type="binding site" evidence="13">
    <location>
        <position position="344"/>
    </location>
    <ligand>
        <name>Mg(2+)</name>
        <dbReference type="ChEBI" id="CHEBI:18420"/>
    </ligand>
</feature>
<dbReference type="InterPro" id="IPR005843">
    <property type="entry name" value="A-D-PHexomutase_C"/>
</dbReference>
<evidence type="ECO:0000256" key="2">
    <source>
        <dbReference type="ARBA" id="ARBA00004865"/>
    </source>
</evidence>
<evidence type="ECO:0000259" key="15">
    <source>
        <dbReference type="Pfam" id="PF02878"/>
    </source>
</evidence>
<dbReference type="SUPFAM" id="SSF55957">
    <property type="entry name" value="Phosphoglucomutase, C-terminal domain"/>
    <property type="match status" value="1"/>
</dbReference>
<keyword evidence="7 10" id="KW-0413">Isomerase</keyword>
<dbReference type="Gene3D" id="3.40.120.10">
    <property type="entry name" value="Alpha-D-Glucose-1,6-Bisphosphate, subunit A, domain 3"/>
    <property type="match status" value="2"/>
</dbReference>
<evidence type="ECO:0000256" key="8">
    <source>
        <dbReference type="ARBA" id="ARBA00031926"/>
    </source>
</evidence>
<dbReference type="GO" id="GO:0046872">
    <property type="term" value="F:metal ion binding"/>
    <property type="evidence" value="ECO:0007669"/>
    <property type="project" value="UniProtKB-KW"/>
</dbReference>
<dbReference type="InterPro" id="IPR036900">
    <property type="entry name" value="A-D-PHexomutase_C_sf"/>
</dbReference>
<dbReference type="GO" id="GO:0006048">
    <property type="term" value="P:UDP-N-acetylglucosamine biosynthetic process"/>
    <property type="evidence" value="ECO:0007669"/>
    <property type="project" value="UniProtKB-UniRule"/>
</dbReference>
<dbReference type="Pfam" id="PF00408">
    <property type="entry name" value="PGM_PMM_IV"/>
    <property type="match status" value="1"/>
</dbReference>